<dbReference type="InterPro" id="IPR011712">
    <property type="entry name" value="Sig_transdc_His_kin_sub3_dim/P"/>
</dbReference>
<dbReference type="GO" id="GO:0046983">
    <property type="term" value="F:protein dimerization activity"/>
    <property type="evidence" value="ECO:0007669"/>
    <property type="project" value="InterPro"/>
</dbReference>
<feature type="transmembrane region" description="Helical" evidence="10">
    <location>
        <begin position="258"/>
        <end position="279"/>
    </location>
</feature>
<dbReference type="RefSeq" id="WP_147584178.1">
    <property type="nucleotide sequence ID" value="NZ_CP042831.1"/>
</dbReference>
<feature type="transmembrane region" description="Helical" evidence="10">
    <location>
        <begin position="299"/>
        <end position="314"/>
    </location>
</feature>
<keyword evidence="9" id="KW-0175">Coiled coil</keyword>
<dbReference type="OrthoDB" id="9760839at2"/>
<dbReference type="Proteomes" id="UP000321222">
    <property type="component" value="Chromosome"/>
</dbReference>
<evidence type="ECO:0000256" key="5">
    <source>
        <dbReference type="ARBA" id="ARBA00022741"/>
    </source>
</evidence>
<dbReference type="InterPro" id="IPR036890">
    <property type="entry name" value="HATPase_C_sf"/>
</dbReference>
<proteinExistence type="predicted"/>
<evidence type="ECO:0000256" key="4">
    <source>
        <dbReference type="ARBA" id="ARBA00022679"/>
    </source>
</evidence>
<protein>
    <recommendedName>
        <fullName evidence="2">histidine kinase</fullName>
        <ecNumber evidence="2">2.7.13.3</ecNumber>
    </recommendedName>
</protein>
<dbReference type="EMBL" id="CP042831">
    <property type="protein sequence ID" value="QEE50728.1"/>
    <property type="molecule type" value="Genomic_DNA"/>
</dbReference>
<evidence type="ECO:0000256" key="9">
    <source>
        <dbReference type="SAM" id="Coils"/>
    </source>
</evidence>
<feature type="chain" id="PRO_5023113177" description="histidine kinase" evidence="11">
    <location>
        <begin position="24"/>
        <end position="628"/>
    </location>
</feature>
<dbReference type="Pfam" id="PF07730">
    <property type="entry name" value="HisKA_3"/>
    <property type="match status" value="1"/>
</dbReference>
<dbReference type="InterPro" id="IPR003594">
    <property type="entry name" value="HATPase_dom"/>
</dbReference>
<sequence length="628" mass="73100">MIRAFLFKLFVFLLFSNCMPLIAQQSTGYEDVFYINGPNSEHLSKYTTFWVDKELKGSLNNAVKALNEGSFEHWKINTTLNLGQNPYPLWLHLRVKNMSDEFHHYWWSVYSQADYMFVYEKKPEGWIVTDTIAKAVLKKDRKLPVRFLAKDFEMKYGEEKDILIKIVNPRHLQNAITDFTTPDNNLLWEKNFYWNIGFFLGCFLFIGVISLVIAGILRETVFFQYGLYLFLIVSVMLLQEIMVTVIDVDSLFYFFNRLHSLPLIIISLAVHFEILAYILNIKKYRSKPVILFRKINRGILLYGIIIAILYFVFMEKLHFGQFLYSLIWKISVALAFIVVVNTFAMVVTLMNSRKQLITGILLGLILLYLNPAGYFINYSGMFNYYRITYPNYFYWIVCAELLILGGVVTWRYRKTITDNYKLIKEKAIQEERALQREVEIQEQERQQIARDLHDDLGTTISAIKLIITNSYDDDKTLVNMINKANTDVRHFFSKLSLEQGKNENIVEIIRTKIAELNRIGNVDLSFITVGDELTLPDYLTQPLSRIAVELLSNVIKHSEATEATIQLLIEKREVQLIVEDNGIGFDLKEKKGKGMGLENIYSRTNRWNGEVHLSSNHSGTTVIITIPY</sequence>
<feature type="transmembrane region" description="Helical" evidence="10">
    <location>
        <begin position="225"/>
        <end position="246"/>
    </location>
</feature>
<evidence type="ECO:0000256" key="3">
    <source>
        <dbReference type="ARBA" id="ARBA00022553"/>
    </source>
</evidence>
<feature type="coiled-coil region" evidence="9">
    <location>
        <begin position="424"/>
        <end position="451"/>
    </location>
</feature>
<dbReference type="KEGG" id="fak:FUA48_14420"/>
<evidence type="ECO:0000256" key="7">
    <source>
        <dbReference type="ARBA" id="ARBA00022840"/>
    </source>
</evidence>
<keyword evidence="14" id="KW-1185">Reference proteome</keyword>
<dbReference type="PROSITE" id="PS50109">
    <property type="entry name" value="HIS_KIN"/>
    <property type="match status" value="1"/>
</dbReference>
<evidence type="ECO:0000256" key="11">
    <source>
        <dbReference type="SAM" id="SignalP"/>
    </source>
</evidence>
<evidence type="ECO:0000313" key="14">
    <source>
        <dbReference type="Proteomes" id="UP000321222"/>
    </source>
</evidence>
<evidence type="ECO:0000256" key="2">
    <source>
        <dbReference type="ARBA" id="ARBA00012438"/>
    </source>
</evidence>
<dbReference type="Pfam" id="PF02518">
    <property type="entry name" value="HATPase_c"/>
    <property type="match status" value="1"/>
</dbReference>
<feature type="transmembrane region" description="Helical" evidence="10">
    <location>
        <begin position="392"/>
        <end position="412"/>
    </location>
</feature>
<dbReference type="SUPFAM" id="SSF55874">
    <property type="entry name" value="ATPase domain of HSP90 chaperone/DNA topoisomerase II/histidine kinase"/>
    <property type="match status" value="1"/>
</dbReference>
<feature type="transmembrane region" description="Helical" evidence="10">
    <location>
        <begin position="192"/>
        <end position="213"/>
    </location>
</feature>
<keyword evidence="11" id="KW-0732">Signal</keyword>
<name>A0A5B9FY56_9FLAO</name>
<reference evidence="13 14" key="1">
    <citation type="submission" date="2019-08" db="EMBL/GenBank/DDBJ databases">
        <title>Flavobacterium alkalisoli sp. nov., isolated from rhizosphere soil of Suaeda salsa.</title>
        <authorList>
            <person name="Sun J.-Q."/>
            <person name="Xu L."/>
        </authorList>
    </citation>
    <scope>NUCLEOTIDE SEQUENCE [LARGE SCALE GENOMIC DNA]</scope>
    <source>
        <strain evidence="13 14">XS-5</strain>
    </source>
</reference>
<gene>
    <name evidence="13" type="ORF">FUA48_14420</name>
</gene>
<feature type="signal peptide" evidence="11">
    <location>
        <begin position="1"/>
        <end position="23"/>
    </location>
</feature>
<evidence type="ECO:0000313" key="13">
    <source>
        <dbReference type="EMBL" id="QEE50728.1"/>
    </source>
</evidence>
<evidence type="ECO:0000256" key="8">
    <source>
        <dbReference type="ARBA" id="ARBA00023012"/>
    </source>
</evidence>
<keyword evidence="10" id="KW-1133">Transmembrane helix</keyword>
<accession>A0A5B9FY56</accession>
<dbReference type="GO" id="GO:0016020">
    <property type="term" value="C:membrane"/>
    <property type="evidence" value="ECO:0007669"/>
    <property type="project" value="InterPro"/>
</dbReference>
<keyword evidence="10" id="KW-0472">Membrane</keyword>
<keyword evidence="4" id="KW-0808">Transferase</keyword>
<dbReference type="GO" id="GO:0000155">
    <property type="term" value="F:phosphorelay sensor kinase activity"/>
    <property type="evidence" value="ECO:0007669"/>
    <property type="project" value="InterPro"/>
</dbReference>
<keyword evidence="5" id="KW-0547">Nucleotide-binding</keyword>
<feature type="transmembrane region" description="Helical" evidence="10">
    <location>
        <begin position="356"/>
        <end position="376"/>
    </location>
</feature>
<dbReference type="AlphaFoldDB" id="A0A5B9FY56"/>
<evidence type="ECO:0000256" key="6">
    <source>
        <dbReference type="ARBA" id="ARBA00022777"/>
    </source>
</evidence>
<dbReference type="PANTHER" id="PTHR24421">
    <property type="entry name" value="NITRATE/NITRITE SENSOR PROTEIN NARX-RELATED"/>
    <property type="match status" value="1"/>
</dbReference>
<dbReference type="InterPro" id="IPR050482">
    <property type="entry name" value="Sensor_HK_TwoCompSys"/>
</dbReference>
<feature type="domain" description="Histidine kinase" evidence="12">
    <location>
        <begin position="447"/>
        <end position="628"/>
    </location>
</feature>
<dbReference type="Gene3D" id="2.60.40.2380">
    <property type="match status" value="1"/>
</dbReference>
<dbReference type="Pfam" id="PF07696">
    <property type="entry name" value="7TMR-DISMED2"/>
    <property type="match status" value="1"/>
</dbReference>
<comment type="catalytic activity">
    <reaction evidence="1">
        <text>ATP + protein L-histidine = ADP + protein N-phospho-L-histidine.</text>
        <dbReference type="EC" id="2.7.13.3"/>
    </reaction>
</comment>
<evidence type="ECO:0000259" key="12">
    <source>
        <dbReference type="PROSITE" id="PS50109"/>
    </source>
</evidence>
<dbReference type="EC" id="2.7.13.3" evidence="2"/>
<dbReference type="PANTHER" id="PTHR24421:SF10">
    <property type="entry name" value="NITRATE_NITRITE SENSOR PROTEIN NARQ"/>
    <property type="match status" value="1"/>
</dbReference>
<keyword evidence="8" id="KW-0902">Two-component regulatory system</keyword>
<dbReference type="InterPro" id="IPR011622">
    <property type="entry name" value="7TMR_DISM_rcpt_extracell_dom2"/>
</dbReference>
<dbReference type="Gene3D" id="3.30.565.10">
    <property type="entry name" value="Histidine kinase-like ATPase, C-terminal domain"/>
    <property type="match status" value="1"/>
</dbReference>
<keyword evidence="6" id="KW-0418">Kinase</keyword>
<evidence type="ECO:0000256" key="1">
    <source>
        <dbReference type="ARBA" id="ARBA00000085"/>
    </source>
</evidence>
<dbReference type="InterPro" id="IPR005467">
    <property type="entry name" value="His_kinase_dom"/>
</dbReference>
<keyword evidence="7" id="KW-0067">ATP-binding</keyword>
<dbReference type="GO" id="GO:0005524">
    <property type="term" value="F:ATP binding"/>
    <property type="evidence" value="ECO:0007669"/>
    <property type="project" value="UniProtKB-KW"/>
</dbReference>
<evidence type="ECO:0000256" key="10">
    <source>
        <dbReference type="SAM" id="Phobius"/>
    </source>
</evidence>
<dbReference type="SMART" id="SM00387">
    <property type="entry name" value="HATPase_c"/>
    <property type="match status" value="1"/>
</dbReference>
<keyword evidence="3" id="KW-0597">Phosphoprotein</keyword>
<keyword evidence="10" id="KW-0812">Transmembrane</keyword>
<organism evidence="13 14">
    <name type="scientific">Flavobacterium alkalisoli</name>
    <dbReference type="NCBI Taxonomy" id="2602769"/>
    <lineage>
        <taxon>Bacteria</taxon>
        <taxon>Pseudomonadati</taxon>
        <taxon>Bacteroidota</taxon>
        <taxon>Flavobacteriia</taxon>
        <taxon>Flavobacteriales</taxon>
        <taxon>Flavobacteriaceae</taxon>
        <taxon>Flavobacterium</taxon>
    </lineage>
</organism>
<feature type="transmembrane region" description="Helical" evidence="10">
    <location>
        <begin position="326"/>
        <end position="349"/>
    </location>
</feature>
<dbReference type="CDD" id="cd16917">
    <property type="entry name" value="HATPase_UhpB-NarQ-NarX-like"/>
    <property type="match status" value="1"/>
</dbReference>
<dbReference type="Gene3D" id="1.20.5.1930">
    <property type="match status" value="1"/>
</dbReference>